<keyword evidence="2" id="KW-0378">Hydrolase</keyword>
<dbReference type="Proteomes" id="UP000283509">
    <property type="component" value="Unassembled WGS sequence"/>
</dbReference>
<evidence type="ECO:0000256" key="1">
    <source>
        <dbReference type="ARBA" id="ARBA00022723"/>
    </source>
</evidence>
<dbReference type="GO" id="GO:0007229">
    <property type="term" value="P:integrin-mediated signaling pathway"/>
    <property type="evidence" value="ECO:0007669"/>
    <property type="project" value="UniProtKB-KW"/>
</dbReference>
<dbReference type="Pfam" id="PF17771">
    <property type="entry name" value="ADAMTS_CR_2"/>
    <property type="match status" value="1"/>
</dbReference>
<evidence type="ECO:0000256" key="6">
    <source>
        <dbReference type="SAM" id="MobiDB-lite"/>
    </source>
</evidence>
<dbReference type="GO" id="GO:0016787">
    <property type="term" value="F:hydrolase activity"/>
    <property type="evidence" value="ECO:0007669"/>
    <property type="project" value="UniProtKB-KW"/>
</dbReference>
<feature type="region of interest" description="Disordered" evidence="6">
    <location>
        <begin position="100"/>
        <end position="128"/>
    </location>
</feature>
<evidence type="ECO:0000256" key="4">
    <source>
        <dbReference type="ARBA" id="ARBA00023157"/>
    </source>
</evidence>
<keyword evidence="8" id="KW-0401">Integrin</keyword>
<keyword evidence="1" id="KW-0479">Metal-binding</keyword>
<dbReference type="EMBL" id="QCYY01004223">
    <property type="protein sequence ID" value="ROT61338.1"/>
    <property type="molecule type" value="Genomic_DNA"/>
</dbReference>
<reference evidence="8 9" key="2">
    <citation type="submission" date="2019-01" db="EMBL/GenBank/DDBJ databases">
        <title>The decoding of complex shrimp genome reveals the adaptation for benthos swimmer, frequently molting mechanism and breeding impact on genome.</title>
        <authorList>
            <person name="Sun Y."/>
            <person name="Gao Y."/>
            <person name="Yu Y."/>
        </authorList>
    </citation>
    <scope>NUCLEOTIDE SEQUENCE [LARGE SCALE GENOMIC DNA]</scope>
    <source>
        <tissue evidence="8">Muscle</tissue>
    </source>
</reference>
<feature type="domain" description="ADAMTS cysteine-rich" evidence="7">
    <location>
        <begin position="47"/>
        <end position="107"/>
    </location>
</feature>
<evidence type="ECO:0000313" key="9">
    <source>
        <dbReference type="Proteomes" id="UP000283509"/>
    </source>
</evidence>
<protein>
    <submittedName>
        <fullName evidence="8">Putative A disintegrin and metalloproteinase with thrombospondin motifs 7-like</fullName>
    </submittedName>
</protein>
<keyword evidence="5" id="KW-0325">Glycoprotein</keyword>
<keyword evidence="9" id="KW-1185">Reference proteome</keyword>
<organism evidence="8 9">
    <name type="scientific">Penaeus vannamei</name>
    <name type="common">Whiteleg shrimp</name>
    <name type="synonym">Litopenaeus vannamei</name>
    <dbReference type="NCBI Taxonomy" id="6689"/>
    <lineage>
        <taxon>Eukaryota</taxon>
        <taxon>Metazoa</taxon>
        <taxon>Ecdysozoa</taxon>
        <taxon>Arthropoda</taxon>
        <taxon>Crustacea</taxon>
        <taxon>Multicrustacea</taxon>
        <taxon>Malacostraca</taxon>
        <taxon>Eumalacostraca</taxon>
        <taxon>Eucarida</taxon>
        <taxon>Decapoda</taxon>
        <taxon>Dendrobranchiata</taxon>
        <taxon>Penaeoidea</taxon>
        <taxon>Penaeidae</taxon>
        <taxon>Penaeus</taxon>
    </lineage>
</organism>
<dbReference type="InterPro" id="IPR041645">
    <property type="entry name" value="ADAMTS_CR_2"/>
</dbReference>
<accession>A0A423SAU7</accession>
<dbReference type="AlphaFoldDB" id="A0A423SAU7"/>
<evidence type="ECO:0000256" key="3">
    <source>
        <dbReference type="ARBA" id="ARBA00022833"/>
    </source>
</evidence>
<sequence length="139" mass="15521">MRGHTHTLACSLSRAPAISHSSRSRDWGACLEDEPPQMEYSFPELPPGAMYDADHQCRLSFGAGATHCEGIEGTERICQTLWCHLDNRCITRMEPAAEGTHCGKHKVGRDARPASSERLGGRLTERKSTRAQRFPVMLW</sequence>
<comment type="caution">
    <text evidence="8">The sequence shown here is derived from an EMBL/GenBank/DDBJ whole genome shotgun (WGS) entry which is preliminary data.</text>
</comment>
<evidence type="ECO:0000256" key="2">
    <source>
        <dbReference type="ARBA" id="ARBA00022801"/>
    </source>
</evidence>
<dbReference type="GO" id="GO:0046872">
    <property type="term" value="F:metal ion binding"/>
    <property type="evidence" value="ECO:0007669"/>
    <property type="project" value="UniProtKB-KW"/>
</dbReference>
<name>A0A423SAU7_PENVA</name>
<keyword evidence="3" id="KW-0862">Zinc</keyword>
<evidence type="ECO:0000313" key="8">
    <source>
        <dbReference type="EMBL" id="ROT61338.1"/>
    </source>
</evidence>
<proteinExistence type="predicted"/>
<keyword evidence="4" id="KW-1015">Disulfide bond</keyword>
<reference evidence="8 9" key="1">
    <citation type="submission" date="2018-04" db="EMBL/GenBank/DDBJ databases">
        <authorList>
            <person name="Zhang X."/>
            <person name="Yuan J."/>
            <person name="Li F."/>
            <person name="Xiang J."/>
        </authorList>
    </citation>
    <scope>NUCLEOTIDE SEQUENCE [LARGE SCALE GENOMIC DNA]</scope>
    <source>
        <tissue evidence="8">Muscle</tissue>
    </source>
</reference>
<evidence type="ECO:0000259" key="7">
    <source>
        <dbReference type="Pfam" id="PF17771"/>
    </source>
</evidence>
<dbReference type="OrthoDB" id="412680at2759"/>
<feature type="compositionally biased region" description="Basic and acidic residues" evidence="6">
    <location>
        <begin position="119"/>
        <end position="128"/>
    </location>
</feature>
<gene>
    <name evidence="8" type="ORF">C7M84_020896</name>
</gene>
<evidence type="ECO:0000256" key="5">
    <source>
        <dbReference type="ARBA" id="ARBA00023180"/>
    </source>
</evidence>
<dbReference type="Gene3D" id="3.40.1620.60">
    <property type="match status" value="1"/>
</dbReference>